<dbReference type="RefSeq" id="WP_068925208.1">
    <property type="nucleotide sequence ID" value="NZ_BMQP01000003.1"/>
</dbReference>
<proteinExistence type="predicted"/>
<dbReference type="Proteomes" id="UP000655044">
    <property type="component" value="Unassembled WGS sequence"/>
</dbReference>
<evidence type="ECO:0000256" key="1">
    <source>
        <dbReference type="SAM" id="MobiDB-lite"/>
    </source>
</evidence>
<keyword evidence="3" id="KW-1185">Reference proteome</keyword>
<sequence length="78" mass="8508">MSSKSRQTKAQHQQQKADPVRKGPGPVTSAQLREEKGRSGRGGDQGSGGARSQRQTQRLAKQSMPLRRGQHMGTNRQG</sequence>
<dbReference type="AlphaFoldDB" id="A0A8J3S3G7"/>
<feature type="compositionally biased region" description="Gly residues" evidence="1">
    <location>
        <begin position="40"/>
        <end position="49"/>
    </location>
</feature>
<feature type="compositionally biased region" description="Polar residues" evidence="1">
    <location>
        <begin position="1"/>
        <end position="16"/>
    </location>
</feature>
<organism evidence="2 3">
    <name type="scientific">Planobispora rosea</name>
    <dbReference type="NCBI Taxonomy" id="35762"/>
    <lineage>
        <taxon>Bacteria</taxon>
        <taxon>Bacillati</taxon>
        <taxon>Actinomycetota</taxon>
        <taxon>Actinomycetes</taxon>
        <taxon>Streptosporangiales</taxon>
        <taxon>Streptosporangiaceae</taxon>
        <taxon>Planobispora</taxon>
    </lineage>
</organism>
<gene>
    <name evidence="2" type="ORF">Pro02_12960</name>
</gene>
<name>A0A8J3S3G7_PLARO</name>
<evidence type="ECO:0000313" key="3">
    <source>
        <dbReference type="Proteomes" id="UP000655044"/>
    </source>
</evidence>
<feature type="region of interest" description="Disordered" evidence="1">
    <location>
        <begin position="1"/>
        <end position="78"/>
    </location>
</feature>
<accession>A0A8J3S3G7</accession>
<comment type="caution">
    <text evidence="2">The sequence shown here is derived from an EMBL/GenBank/DDBJ whole genome shotgun (WGS) entry which is preliminary data.</text>
</comment>
<reference evidence="2" key="1">
    <citation type="submission" date="2021-01" db="EMBL/GenBank/DDBJ databases">
        <title>Whole genome shotgun sequence of Planobispora rosea NBRC 15558.</title>
        <authorList>
            <person name="Komaki H."/>
            <person name="Tamura T."/>
        </authorList>
    </citation>
    <scope>NUCLEOTIDE SEQUENCE</scope>
    <source>
        <strain evidence="2">NBRC 15558</strain>
    </source>
</reference>
<evidence type="ECO:0000313" key="2">
    <source>
        <dbReference type="EMBL" id="GIH82888.1"/>
    </source>
</evidence>
<protein>
    <submittedName>
        <fullName evidence="2">Uncharacterized protein</fullName>
    </submittedName>
</protein>
<dbReference type="EMBL" id="BOOI01000010">
    <property type="protein sequence ID" value="GIH82888.1"/>
    <property type="molecule type" value="Genomic_DNA"/>
</dbReference>